<keyword evidence="4 5" id="KW-0472">Membrane</keyword>
<feature type="transmembrane region" description="Helical" evidence="5">
    <location>
        <begin position="133"/>
        <end position="152"/>
    </location>
</feature>
<keyword evidence="2 5" id="KW-0812">Transmembrane</keyword>
<dbReference type="EMBL" id="QZCH01000011">
    <property type="protein sequence ID" value="RJG47693.1"/>
    <property type="molecule type" value="Genomic_DNA"/>
</dbReference>
<evidence type="ECO:0000259" key="6">
    <source>
        <dbReference type="Pfam" id="PF04893"/>
    </source>
</evidence>
<dbReference type="OrthoDB" id="9808452at2"/>
<reference evidence="7 8" key="2">
    <citation type="submission" date="2019-01" db="EMBL/GenBank/DDBJ databases">
        <title>Motilimonas pumilus sp. nov., isolated from the gut of sea cucumber (Apostichopus japonicus).</title>
        <authorList>
            <person name="Wang F.-Q."/>
            <person name="Ren L.-H."/>
            <person name="Lin Y.-W."/>
            <person name="Sun G.-H."/>
            <person name="Du Z.-J."/>
            <person name="Zhao J.-X."/>
            <person name="Liu X.-J."/>
            <person name="Liu L.-J."/>
        </authorList>
    </citation>
    <scope>NUCLEOTIDE SEQUENCE [LARGE SCALE GENOMIC DNA]</scope>
    <source>
        <strain evidence="7 8">PLHSC7-2</strain>
    </source>
</reference>
<evidence type="ECO:0000256" key="2">
    <source>
        <dbReference type="ARBA" id="ARBA00022692"/>
    </source>
</evidence>
<feature type="transmembrane region" description="Helical" evidence="5">
    <location>
        <begin position="110"/>
        <end position="127"/>
    </location>
</feature>
<dbReference type="AlphaFoldDB" id="A0A418YEV8"/>
<sequence>MVLNHIWGLYTHPKSEWHTIDRSHENISMSISHILLIALVPSVCMFYSTVFTGWSIGAGDPIYLSMESAAAMSVATYFALVMGVFALAYLANWMSLTFGAEHNYTHSLELAAYTATPLFMVGFAALYPSPWFIMMVGFVGLAWSIYLLYTGVPILMHIPEDQGFIYASSVVTVGLVLLVAILASSVILWSIGFGPSFV</sequence>
<comment type="caution">
    <text evidence="7">The sequence shown here is derived from an EMBL/GenBank/DDBJ whole genome shotgun (WGS) entry which is preliminary data.</text>
</comment>
<dbReference type="InterPro" id="IPR006977">
    <property type="entry name" value="Yip1_dom"/>
</dbReference>
<feature type="domain" description="Yip1" evidence="6">
    <location>
        <begin position="7"/>
        <end position="181"/>
    </location>
</feature>
<protein>
    <submittedName>
        <fullName evidence="7">YIP1 family protein</fullName>
    </submittedName>
</protein>
<name>A0A418YEV8_9GAMM</name>
<keyword evidence="8" id="KW-1185">Reference proteome</keyword>
<dbReference type="Proteomes" id="UP000283255">
    <property type="component" value="Unassembled WGS sequence"/>
</dbReference>
<evidence type="ECO:0000256" key="3">
    <source>
        <dbReference type="ARBA" id="ARBA00022989"/>
    </source>
</evidence>
<feature type="transmembrane region" description="Helical" evidence="5">
    <location>
        <begin position="34"/>
        <end position="57"/>
    </location>
</feature>
<feature type="transmembrane region" description="Helical" evidence="5">
    <location>
        <begin position="164"/>
        <end position="191"/>
    </location>
</feature>
<evidence type="ECO:0000313" key="7">
    <source>
        <dbReference type="EMBL" id="RJG47693.1"/>
    </source>
</evidence>
<proteinExistence type="predicted"/>
<dbReference type="Pfam" id="PF04893">
    <property type="entry name" value="Yip1"/>
    <property type="match status" value="1"/>
</dbReference>
<organism evidence="7 8">
    <name type="scientific">Motilimonas pumila</name>
    <dbReference type="NCBI Taxonomy" id="2303987"/>
    <lineage>
        <taxon>Bacteria</taxon>
        <taxon>Pseudomonadati</taxon>
        <taxon>Pseudomonadota</taxon>
        <taxon>Gammaproteobacteria</taxon>
        <taxon>Alteromonadales</taxon>
        <taxon>Alteromonadales genera incertae sedis</taxon>
        <taxon>Motilimonas</taxon>
    </lineage>
</organism>
<comment type="subcellular location">
    <subcellularLocation>
        <location evidence="1">Membrane</location>
        <topology evidence="1">Multi-pass membrane protein</topology>
    </subcellularLocation>
</comment>
<reference evidence="7 8" key="1">
    <citation type="submission" date="2018-09" db="EMBL/GenBank/DDBJ databases">
        <authorList>
            <person name="Wang F."/>
        </authorList>
    </citation>
    <scope>NUCLEOTIDE SEQUENCE [LARGE SCALE GENOMIC DNA]</scope>
    <source>
        <strain evidence="7 8">PLHSC7-2</strain>
    </source>
</reference>
<evidence type="ECO:0000313" key="8">
    <source>
        <dbReference type="Proteomes" id="UP000283255"/>
    </source>
</evidence>
<accession>A0A418YEV8</accession>
<dbReference type="RefSeq" id="WP_119910577.1">
    <property type="nucleotide sequence ID" value="NZ_QZCH01000011.1"/>
</dbReference>
<evidence type="ECO:0000256" key="1">
    <source>
        <dbReference type="ARBA" id="ARBA00004141"/>
    </source>
</evidence>
<evidence type="ECO:0000256" key="4">
    <source>
        <dbReference type="ARBA" id="ARBA00023136"/>
    </source>
</evidence>
<feature type="transmembrane region" description="Helical" evidence="5">
    <location>
        <begin position="69"/>
        <end position="90"/>
    </location>
</feature>
<evidence type="ECO:0000256" key="5">
    <source>
        <dbReference type="SAM" id="Phobius"/>
    </source>
</evidence>
<keyword evidence="3 5" id="KW-1133">Transmembrane helix</keyword>
<gene>
    <name evidence="7" type="ORF">D1Z90_09830</name>
</gene>
<dbReference type="GO" id="GO:0016020">
    <property type="term" value="C:membrane"/>
    <property type="evidence" value="ECO:0007669"/>
    <property type="project" value="UniProtKB-SubCell"/>
</dbReference>